<accession>A0ABS4GKS8</accession>
<dbReference type="RefSeq" id="WP_209808964.1">
    <property type="nucleotide sequence ID" value="NZ_JAGGKT010000002.1"/>
</dbReference>
<keyword evidence="1" id="KW-0472">Membrane</keyword>
<feature type="domain" description="DUF112" evidence="2">
    <location>
        <begin position="22"/>
        <end position="441"/>
    </location>
</feature>
<feature type="transmembrane region" description="Helical" evidence="1">
    <location>
        <begin position="439"/>
        <end position="458"/>
    </location>
</feature>
<evidence type="ECO:0000313" key="3">
    <source>
        <dbReference type="EMBL" id="MBP1930846.1"/>
    </source>
</evidence>
<protein>
    <submittedName>
        <fullName evidence="3">Tricarboxylic transport membrane protein</fullName>
    </submittedName>
</protein>
<keyword evidence="1" id="KW-1133">Transmembrane helix</keyword>
<dbReference type="PANTHER" id="PTHR35342">
    <property type="entry name" value="TRICARBOXYLIC TRANSPORT PROTEIN"/>
    <property type="match status" value="1"/>
</dbReference>
<dbReference type="Proteomes" id="UP001519343">
    <property type="component" value="Unassembled WGS sequence"/>
</dbReference>
<sequence>MIEGIMSGLLDGFVHLMNPSTILFILIGVTVGTLIGALPGVGASAATAILLPVAFSIGSAGDGLVMLAGIFYGSMYGGTITSVLLRTPGETASIMTSIEGYPLYQQGKGGLALSLAAIGSFVAGTVGVVALTIFAPTLAKMAAVLGPVEMFSLILLSMSLVSGLGGSSIPKSLIMIALGLLISTIGQDPIEGVMRLTFDSRLLIAGIEFLPVIIGFFAIANLVTELDQLSDTMDFPTKIGSIVPKAKDLKDAAMPTTRGTIIGFFCGILPGVGATISSFLAYATEKRFSKHPEKFGNGAMDGLVGAESANNSSTAGSMVPLMSLGIPGSTTTAVLMAGFLMYGLQPGPLLFERHPEVAWTLIASMFLGNVMLLVLNTVTIPFFVWVVNRCQPFIAPIVVTLSVAGVYTLQNSMVDVWLMLVFAIVGYVLEIQNYPLVPLILGIVLGSIGEMSFRQGLIMSQGDFTIFLTHPISAFFLATAVIMVFAPRVYKKMRKRTIT</sequence>
<feature type="transmembrane region" description="Helical" evidence="1">
    <location>
        <begin position="142"/>
        <end position="161"/>
    </location>
</feature>
<dbReference type="Pfam" id="PF01970">
    <property type="entry name" value="TctA"/>
    <property type="match status" value="1"/>
</dbReference>
<name>A0ABS4GKS8_9BACL</name>
<proteinExistence type="predicted"/>
<reference evidence="3 4" key="1">
    <citation type="submission" date="2021-03" db="EMBL/GenBank/DDBJ databases">
        <title>Genomic Encyclopedia of Type Strains, Phase IV (KMG-IV): sequencing the most valuable type-strain genomes for metagenomic binning, comparative biology and taxonomic classification.</title>
        <authorList>
            <person name="Goeker M."/>
        </authorList>
    </citation>
    <scope>NUCLEOTIDE SEQUENCE [LARGE SCALE GENOMIC DNA]</scope>
    <source>
        <strain evidence="3 4">DSM 24738</strain>
    </source>
</reference>
<organism evidence="3 4">
    <name type="scientific">Ammoniphilus resinae</name>
    <dbReference type="NCBI Taxonomy" id="861532"/>
    <lineage>
        <taxon>Bacteria</taxon>
        <taxon>Bacillati</taxon>
        <taxon>Bacillota</taxon>
        <taxon>Bacilli</taxon>
        <taxon>Bacillales</taxon>
        <taxon>Paenibacillaceae</taxon>
        <taxon>Aneurinibacillus group</taxon>
        <taxon>Ammoniphilus</taxon>
    </lineage>
</organism>
<feature type="transmembrane region" description="Helical" evidence="1">
    <location>
        <begin position="464"/>
        <end position="486"/>
    </location>
</feature>
<gene>
    <name evidence="3" type="ORF">J2Z37_000843</name>
</gene>
<feature type="transmembrane region" description="Helical" evidence="1">
    <location>
        <begin position="20"/>
        <end position="41"/>
    </location>
</feature>
<feature type="transmembrane region" description="Helical" evidence="1">
    <location>
        <begin position="111"/>
        <end position="135"/>
    </location>
</feature>
<evidence type="ECO:0000259" key="2">
    <source>
        <dbReference type="Pfam" id="PF01970"/>
    </source>
</evidence>
<dbReference type="PANTHER" id="PTHR35342:SF5">
    <property type="entry name" value="TRICARBOXYLIC TRANSPORT PROTEIN"/>
    <property type="match status" value="1"/>
</dbReference>
<feature type="transmembrane region" description="Helical" evidence="1">
    <location>
        <begin position="261"/>
        <end position="284"/>
    </location>
</feature>
<keyword evidence="4" id="KW-1185">Reference proteome</keyword>
<feature type="transmembrane region" description="Helical" evidence="1">
    <location>
        <begin position="416"/>
        <end position="432"/>
    </location>
</feature>
<feature type="transmembrane region" description="Helical" evidence="1">
    <location>
        <begin position="393"/>
        <end position="410"/>
    </location>
</feature>
<dbReference type="InterPro" id="IPR002823">
    <property type="entry name" value="DUF112_TM"/>
</dbReference>
<evidence type="ECO:0000256" key="1">
    <source>
        <dbReference type="SAM" id="Phobius"/>
    </source>
</evidence>
<feature type="transmembrane region" description="Helical" evidence="1">
    <location>
        <begin position="362"/>
        <end position="386"/>
    </location>
</feature>
<evidence type="ECO:0000313" key="4">
    <source>
        <dbReference type="Proteomes" id="UP001519343"/>
    </source>
</evidence>
<comment type="caution">
    <text evidence="3">The sequence shown here is derived from an EMBL/GenBank/DDBJ whole genome shotgun (WGS) entry which is preliminary data.</text>
</comment>
<feature type="transmembrane region" description="Helical" evidence="1">
    <location>
        <begin position="321"/>
        <end position="342"/>
    </location>
</feature>
<dbReference type="EMBL" id="JAGGKT010000002">
    <property type="protein sequence ID" value="MBP1930846.1"/>
    <property type="molecule type" value="Genomic_DNA"/>
</dbReference>
<feature type="transmembrane region" description="Helical" evidence="1">
    <location>
        <begin position="202"/>
        <end position="223"/>
    </location>
</feature>
<keyword evidence="1" id="KW-0812">Transmembrane</keyword>